<sequence>MKIPTKFYSYPGAYGLLQRKEVPIYLNEYTDEQRKRHEADKFAKVFVLQGISDEISIQLDCTATTKQMWDQLENKSKLSSKEKLAASVECYEEKIKSLEDSNVELLKKISDLEQTMVKERFDFDSKKKEFAKKFSEFSKKSFEEKKIVELKCIKLSQQIYDFEKVIILEREKFVKEKKEIQQKNVGFFKEISSQRKDAEKGFEEERTMFEAEIRKLTVKLSELSESALKEKKTKA</sequence>
<evidence type="ECO:0000313" key="1">
    <source>
        <dbReference type="EMBL" id="KAI3735925.1"/>
    </source>
</evidence>
<evidence type="ECO:0000313" key="2">
    <source>
        <dbReference type="Proteomes" id="UP001055879"/>
    </source>
</evidence>
<keyword evidence="2" id="KW-1185">Reference proteome</keyword>
<organism evidence="1 2">
    <name type="scientific">Arctium lappa</name>
    <name type="common">Greater burdock</name>
    <name type="synonym">Lappa major</name>
    <dbReference type="NCBI Taxonomy" id="4217"/>
    <lineage>
        <taxon>Eukaryota</taxon>
        <taxon>Viridiplantae</taxon>
        <taxon>Streptophyta</taxon>
        <taxon>Embryophyta</taxon>
        <taxon>Tracheophyta</taxon>
        <taxon>Spermatophyta</taxon>
        <taxon>Magnoliopsida</taxon>
        <taxon>eudicotyledons</taxon>
        <taxon>Gunneridae</taxon>
        <taxon>Pentapetalae</taxon>
        <taxon>asterids</taxon>
        <taxon>campanulids</taxon>
        <taxon>Asterales</taxon>
        <taxon>Asteraceae</taxon>
        <taxon>Carduoideae</taxon>
        <taxon>Cardueae</taxon>
        <taxon>Arctiinae</taxon>
        <taxon>Arctium</taxon>
    </lineage>
</organism>
<dbReference type="EMBL" id="CM042050">
    <property type="protein sequence ID" value="KAI3735925.1"/>
    <property type="molecule type" value="Genomic_DNA"/>
</dbReference>
<dbReference type="Proteomes" id="UP001055879">
    <property type="component" value="Linkage Group LG04"/>
</dbReference>
<comment type="caution">
    <text evidence="1">The sequence shown here is derived from an EMBL/GenBank/DDBJ whole genome shotgun (WGS) entry which is preliminary data.</text>
</comment>
<name>A0ACB9CNU6_ARCLA</name>
<proteinExistence type="predicted"/>
<accession>A0ACB9CNU6</accession>
<protein>
    <submittedName>
        <fullName evidence="1">Uncharacterized protein</fullName>
    </submittedName>
</protein>
<reference evidence="1 2" key="2">
    <citation type="journal article" date="2022" name="Mol. Ecol. Resour.">
        <title>The genomes of chicory, endive, great burdock and yacon provide insights into Asteraceae paleo-polyploidization history and plant inulin production.</title>
        <authorList>
            <person name="Fan W."/>
            <person name="Wang S."/>
            <person name="Wang H."/>
            <person name="Wang A."/>
            <person name="Jiang F."/>
            <person name="Liu H."/>
            <person name="Zhao H."/>
            <person name="Xu D."/>
            <person name="Zhang Y."/>
        </authorList>
    </citation>
    <scope>NUCLEOTIDE SEQUENCE [LARGE SCALE GENOMIC DNA]</scope>
    <source>
        <strain evidence="2">cv. Niubang</strain>
    </source>
</reference>
<gene>
    <name evidence="1" type="ORF">L6452_15452</name>
</gene>
<reference evidence="2" key="1">
    <citation type="journal article" date="2022" name="Mol. Ecol. Resour.">
        <title>The genomes of chicory, endive, great burdock and yacon provide insights into Asteraceae palaeo-polyploidization history and plant inulin production.</title>
        <authorList>
            <person name="Fan W."/>
            <person name="Wang S."/>
            <person name="Wang H."/>
            <person name="Wang A."/>
            <person name="Jiang F."/>
            <person name="Liu H."/>
            <person name="Zhao H."/>
            <person name="Xu D."/>
            <person name="Zhang Y."/>
        </authorList>
    </citation>
    <scope>NUCLEOTIDE SEQUENCE [LARGE SCALE GENOMIC DNA]</scope>
    <source>
        <strain evidence="2">cv. Niubang</strain>
    </source>
</reference>